<gene>
    <name evidence="2" type="ORF">X943_002693</name>
</gene>
<dbReference type="InterPro" id="IPR056352">
    <property type="entry name" value="Microp_apicomplexa_13"/>
</dbReference>
<keyword evidence="1" id="KW-0472">Membrane</keyword>
<feature type="transmembrane region" description="Helical" evidence="1">
    <location>
        <begin position="20"/>
        <end position="39"/>
    </location>
</feature>
<dbReference type="Pfam" id="PF23523">
    <property type="entry name" value="Microp_apicomplexa_13"/>
    <property type="match status" value="1"/>
</dbReference>
<protein>
    <submittedName>
        <fullName evidence="2">Uncharacterized protein</fullName>
    </submittedName>
</protein>
<proteinExistence type="predicted"/>
<dbReference type="AlphaFoldDB" id="A0AAD9GD68"/>
<dbReference type="Proteomes" id="UP001195914">
    <property type="component" value="Unassembled WGS sequence"/>
</dbReference>
<keyword evidence="1" id="KW-1133">Transmembrane helix</keyword>
<comment type="caution">
    <text evidence="2">The sequence shown here is derived from an EMBL/GenBank/DDBJ whole genome shotgun (WGS) entry which is preliminary data.</text>
</comment>
<organism evidence="2 3">
    <name type="scientific">Babesia divergens</name>
    <dbReference type="NCBI Taxonomy" id="32595"/>
    <lineage>
        <taxon>Eukaryota</taxon>
        <taxon>Sar</taxon>
        <taxon>Alveolata</taxon>
        <taxon>Apicomplexa</taxon>
        <taxon>Aconoidasida</taxon>
        <taxon>Piroplasmida</taxon>
        <taxon>Babesiidae</taxon>
        <taxon>Babesia</taxon>
    </lineage>
</organism>
<evidence type="ECO:0000256" key="1">
    <source>
        <dbReference type="SAM" id="Phobius"/>
    </source>
</evidence>
<keyword evidence="3" id="KW-1185">Reference proteome</keyword>
<evidence type="ECO:0000313" key="3">
    <source>
        <dbReference type="Proteomes" id="UP001195914"/>
    </source>
</evidence>
<sequence>MFRRSYNHISRTILLKGSPANKVATWTVAICMSLAWIYLSEKKNPRANGLFFHKNEAEYFTEEDIAQWNKKFRPQN</sequence>
<dbReference type="EMBL" id="JAHBMH010000044">
    <property type="protein sequence ID" value="KAK1936311.1"/>
    <property type="molecule type" value="Genomic_DNA"/>
</dbReference>
<accession>A0AAD9GD68</accession>
<evidence type="ECO:0000313" key="2">
    <source>
        <dbReference type="EMBL" id="KAK1936311.1"/>
    </source>
</evidence>
<reference evidence="2" key="1">
    <citation type="journal article" date="2014" name="Nucleic Acids Res.">
        <title>The evolutionary dynamics of variant antigen genes in Babesia reveal a history of genomic innovation underlying host-parasite interaction.</title>
        <authorList>
            <person name="Jackson A.P."/>
            <person name="Otto T.D."/>
            <person name="Darby A."/>
            <person name="Ramaprasad A."/>
            <person name="Xia D."/>
            <person name="Echaide I.E."/>
            <person name="Farber M."/>
            <person name="Gahlot S."/>
            <person name="Gamble J."/>
            <person name="Gupta D."/>
            <person name="Gupta Y."/>
            <person name="Jackson L."/>
            <person name="Malandrin L."/>
            <person name="Malas T.B."/>
            <person name="Moussa E."/>
            <person name="Nair M."/>
            <person name="Reid A.J."/>
            <person name="Sanders M."/>
            <person name="Sharma J."/>
            <person name="Tracey A."/>
            <person name="Quail M.A."/>
            <person name="Weir W."/>
            <person name="Wastling J.M."/>
            <person name="Hall N."/>
            <person name="Willadsen P."/>
            <person name="Lingelbach K."/>
            <person name="Shiels B."/>
            <person name="Tait A."/>
            <person name="Berriman M."/>
            <person name="Allred D.R."/>
            <person name="Pain A."/>
        </authorList>
    </citation>
    <scope>NUCLEOTIDE SEQUENCE</scope>
    <source>
        <strain evidence="2">1802A</strain>
    </source>
</reference>
<name>A0AAD9GD68_BABDI</name>
<keyword evidence="1" id="KW-0812">Transmembrane</keyword>
<reference evidence="2" key="2">
    <citation type="submission" date="2021-05" db="EMBL/GenBank/DDBJ databases">
        <authorList>
            <person name="Pain A."/>
        </authorList>
    </citation>
    <scope>NUCLEOTIDE SEQUENCE</scope>
    <source>
        <strain evidence="2">1802A</strain>
    </source>
</reference>